<protein>
    <recommendedName>
        <fullName evidence="2">Carboxylesterase type B domain-containing protein</fullName>
    </recommendedName>
</protein>
<evidence type="ECO:0000313" key="3">
    <source>
        <dbReference type="EnsemblMetazoa" id="MESCA003448-PA"/>
    </source>
</evidence>
<dbReference type="STRING" id="36166.T1GJ09"/>
<dbReference type="Proteomes" id="UP000015102">
    <property type="component" value="Unassembled WGS sequence"/>
</dbReference>
<evidence type="ECO:0000313" key="4">
    <source>
        <dbReference type="Proteomes" id="UP000015102"/>
    </source>
</evidence>
<reference evidence="4" key="1">
    <citation type="submission" date="2013-02" db="EMBL/GenBank/DDBJ databases">
        <authorList>
            <person name="Hughes D."/>
        </authorList>
    </citation>
    <scope>NUCLEOTIDE SEQUENCE</scope>
    <source>
        <strain>Durham</strain>
        <strain evidence="4">NC isolate 2 -- Noor lab</strain>
    </source>
</reference>
<evidence type="ECO:0000256" key="1">
    <source>
        <dbReference type="ARBA" id="ARBA00023180"/>
    </source>
</evidence>
<dbReference type="Pfam" id="PF00135">
    <property type="entry name" value="COesterase"/>
    <property type="match status" value="1"/>
</dbReference>
<sequence>MRDAMVKMWVNFANFGNPTPDKKLSKWEPTTKYPWNYAHLGGIDESGFFVLKNAEGYARDRLELWNKLRPHRENDL</sequence>
<reference evidence="3" key="2">
    <citation type="submission" date="2015-06" db="UniProtKB">
        <authorList>
            <consortium name="EnsemblMetazoa"/>
        </authorList>
    </citation>
    <scope>IDENTIFICATION</scope>
</reference>
<dbReference type="Gene3D" id="3.40.50.1820">
    <property type="entry name" value="alpha/beta hydrolase"/>
    <property type="match status" value="1"/>
</dbReference>
<dbReference type="InterPro" id="IPR029058">
    <property type="entry name" value="AB_hydrolase_fold"/>
</dbReference>
<dbReference type="EnsemblMetazoa" id="MESCA003448-RA">
    <property type="protein sequence ID" value="MESCA003448-PA"/>
    <property type="gene ID" value="MESCA003448"/>
</dbReference>
<dbReference type="HOGENOM" id="CLU_2657320_0_0_1"/>
<evidence type="ECO:0000259" key="2">
    <source>
        <dbReference type="Pfam" id="PF00135"/>
    </source>
</evidence>
<name>T1GJ09_MEGSC</name>
<dbReference type="EMBL" id="CAQQ02167202">
    <property type="status" value="NOT_ANNOTATED_CDS"/>
    <property type="molecule type" value="Genomic_DNA"/>
</dbReference>
<dbReference type="InterPro" id="IPR002018">
    <property type="entry name" value="CarbesteraseB"/>
</dbReference>
<proteinExistence type="predicted"/>
<keyword evidence="4" id="KW-1185">Reference proteome</keyword>
<keyword evidence="1" id="KW-0325">Glycoprotein</keyword>
<dbReference type="SUPFAM" id="SSF53474">
    <property type="entry name" value="alpha/beta-Hydrolases"/>
    <property type="match status" value="1"/>
</dbReference>
<dbReference type="AlphaFoldDB" id="T1GJ09"/>
<feature type="domain" description="Carboxylesterase type B" evidence="2">
    <location>
        <begin position="1"/>
        <end position="41"/>
    </location>
</feature>
<accession>T1GJ09</accession>
<organism evidence="3 4">
    <name type="scientific">Megaselia scalaris</name>
    <name type="common">Humpbacked fly</name>
    <name type="synonym">Phora scalaris</name>
    <dbReference type="NCBI Taxonomy" id="36166"/>
    <lineage>
        <taxon>Eukaryota</taxon>
        <taxon>Metazoa</taxon>
        <taxon>Ecdysozoa</taxon>
        <taxon>Arthropoda</taxon>
        <taxon>Hexapoda</taxon>
        <taxon>Insecta</taxon>
        <taxon>Pterygota</taxon>
        <taxon>Neoptera</taxon>
        <taxon>Endopterygota</taxon>
        <taxon>Diptera</taxon>
        <taxon>Brachycera</taxon>
        <taxon>Muscomorpha</taxon>
        <taxon>Platypezoidea</taxon>
        <taxon>Phoridae</taxon>
        <taxon>Megaseliini</taxon>
        <taxon>Megaselia</taxon>
    </lineage>
</organism>